<dbReference type="EMBL" id="NBNE01000063">
    <property type="protein sequence ID" value="OWZ23449.1"/>
    <property type="molecule type" value="Genomic_DNA"/>
</dbReference>
<keyword evidence="4" id="KW-1185">Reference proteome</keyword>
<protein>
    <submittedName>
        <fullName evidence="3">Uncharacterized protein</fullName>
    </submittedName>
</protein>
<evidence type="ECO:0000256" key="1">
    <source>
        <dbReference type="SAM" id="MobiDB-lite"/>
    </source>
</evidence>
<feature type="compositionally biased region" description="Basic residues" evidence="1">
    <location>
        <begin position="172"/>
        <end position="183"/>
    </location>
</feature>
<evidence type="ECO:0000313" key="4">
    <source>
        <dbReference type="Proteomes" id="UP000198211"/>
    </source>
</evidence>
<keyword evidence="2" id="KW-1133">Transmembrane helix</keyword>
<feature type="compositionally biased region" description="Low complexity" evidence="1">
    <location>
        <begin position="11"/>
        <end position="39"/>
    </location>
</feature>
<accession>A0A225X2J3</accession>
<reference evidence="4" key="1">
    <citation type="submission" date="2017-03" db="EMBL/GenBank/DDBJ databases">
        <title>Phytopthora megakarya and P. palmivora, two closely related causual agents of cacao black pod achieved similar genome size and gene model numbers by different mechanisms.</title>
        <authorList>
            <person name="Ali S."/>
            <person name="Shao J."/>
            <person name="Larry D.J."/>
            <person name="Kronmiller B."/>
            <person name="Shen D."/>
            <person name="Strem M.D."/>
            <person name="Melnick R.L."/>
            <person name="Guiltinan M.J."/>
            <person name="Tyler B.M."/>
            <person name="Meinhardt L.W."/>
            <person name="Bailey B.A."/>
        </authorList>
    </citation>
    <scope>NUCLEOTIDE SEQUENCE [LARGE SCALE GENOMIC DNA]</scope>
    <source>
        <strain evidence="4">zdho120</strain>
    </source>
</reference>
<feature type="compositionally biased region" description="Low complexity" evidence="1">
    <location>
        <begin position="127"/>
        <end position="142"/>
    </location>
</feature>
<feature type="compositionally biased region" description="Polar residues" evidence="1">
    <location>
        <begin position="211"/>
        <end position="220"/>
    </location>
</feature>
<dbReference type="AlphaFoldDB" id="A0A225X2J3"/>
<gene>
    <name evidence="3" type="ORF">PHMEG_0001674</name>
</gene>
<feature type="compositionally biased region" description="Low complexity" evidence="1">
    <location>
        <begin position="157"/>
        <end position="171"/>
    </location>
</feature>
<comment type="caution">
    <text evidence="3">The sequence shown here is derived from an EMBL/GenBank/DDBJ whole genome shotgun (WGS) entry which is preliminary data.</text>
</comment>
<feature type="region of interest" description="Disordered" evidence="1">
    <location>
        <begin position="411"/>
        <end position="441"/>
    </location>
</feature>
<dbReference type="GO" id="GO:0005737">
    <property type="term" value="C:cytoplasm"/>
    <property type="evidence" value="ECO:0007669"/>
    <property type="project" value="TreeGrafter"/>
</dbReference>
<dbReference type="OrthoDB" id="182237at2759"/>
<evidence type="ECO:0000313" key="3">
    <source>
        <dbReference type="EMBL" id="OWZ23449.1"/>
    </source>
</evidence>
<feature type="transmembrane region" description="Helical" evidence="2">
    <location>
        <begin position="357"/>
        <end position="377"/>
    </location>
</feature>
<evidence type="ECO:0000256" key="2">
    <source>
        <dbReference type="SAM" id="Phobius"/>
    </source>
</evidence>
<feature type="region of interest" description="Disordered" evidence="1">
    <location>
        <begin position="1"/>
        <end position="250"/>
    </location>
</feature>
<feature type="compositionally biased region" description="Basic residues" evidence="1">
    <location>
        <begin position="77"/>
        <end position="90"/>
    </location>
</feature>
<dbReference type="PANTHER" id="PTHR23330">
    <property type="entry name" value="P300 TRANSCRIPTIONAL COFACTOR JMY-RELATED"/>
    <property type="match status" value="1"/>
</dbReference>
<sequence>MSVEMSAKYMDSSSSSSLSSDSDDLSSSSSSVISSSSSESDSDTPRASVKKKTAKQVDMEVSDYADDSDLDSATSGGKKKKKKPAPKRSPTKANKTQKTASVAPPPNLPPPPPPPSPPPAAPDEDSSSNSSFSSSSSDSSEMSDSETIPAPPPLPPGTNSTGASSGAASMKPPRRRAAMKKKVSGSSPSSLKVTLKLPPGFIKTGSGADANKQNFQGTDTATKRARTSTLARKAKPASGSRATKKTQVSGRIESAVAGQGAVPVAQMNGAAPVGTSILPKLIPTGPTVPAGEVRGAKELSLVDPALVRDNPEEMIESNIPAHFNDPYAHGGDILRLLDMFFFCDENGYVRSICYSTILLLIVLYILCCSKAISLEILDRPKEQRPKIMGFGTLVEHLPVSERPLPVRPILASPAFPSRSKKRPRADSASSTPAKSSASRSRARPRGNALFITLVFAYSNYYCVSRSSSCRQQQ</sequence>
<dbReference type="Proteomes" id="UP000198211">
    <property type="component" value="Unassembled WGS sequence"/>
</dbReference>
<dbReference type="PANTHER" id="PTHR23330:SF9">
    <property type="entry name" value="PROLINE-RICH PROTEIN 11"/>
    <property type="match status" value="1"/>
</dbReference>
<feature type="compositionally biased region" description="Acidic residues" evidence="1">
    <location>
        <begin position="60"/>
        <end position="70"/>
    </location>
</feature>
<proteinExistence type="predicted"/>
<organism evidence="3 4">
    <name type="scientific">Phytophthora megakarya</name>
    <dbReference type="NCBI Taxonomy" id="4795"/>
    <lineage>
        <taxon>Eukaryota</taxon>
        <taxon>Sar</taxon>
        <taxon>Stramenopiles</taxon>
        <taxon>Oomycota</taxon>
        <taxon>Peronosporomycetes</taxon>
        <taxon>Peronosporales</taxon>
        <taxon>Peronosporaceae</taxon>
        <taxon>Phytophthora</taxon>
    </lineage>
</organism>
<feature type="compositionally biased region" description="Pro residues" evidence="1">
    <location>
        <begin position="103"/>
        <end position="121"/>
    </location>
</feature>
<keyword evidence="2" id="KW-0472">Membrane</keyword>
<name>A0A225X2J3_9STRA</name>
<feature type="compositionally biased region" description="Low complexity" evidence="1">
    <location>
        <begin position="427"/>
        <end position="439"/>
    </location>
</feature>
<keyword evidence="2" id="KW-0812">Transmembrane</keyword>